<dbReference type="GO" id="GO:0005829">
    <property type="term" value="C:cytosol"/>
    <property type="evidence" value="ECO:0007669"/>
    <property type="project" value="TreeGrafter"/>
</dbReference>
<comment type="subunit">
    <text evidence="7">Monomer. Binds directly to the core enzyme of the DNA-dependent RNA polymerase and to nascent RNA.</text>
</comment>
<keyword evidence="4 7" id="KW-0694">RNA-binding</keyword>
<proteinExistence type="inferred from homology"/>
<dbReference type="PROSITE" id="PS50084">
    <property type="entry name" value="KH_TYPE_1"/>
    <property type="match status" value="1"/>
</dbReference>
<dbReference type="InterPro" id="IPR004087">
    <property type="entry name" value="KH_dom"/>
</dbReference>
<dbReference type="InterPro" id="IPR010213">
    <property type="entry name" value="TF_NusA"/>
</dbReference>
<dbReference type="CDD" id="cd22529">
    <property type="entry name" value="KH-II_NusA_rpt2"/>
    <property type="match status" value="1"/>
</dbReference>
<dbReference type="FunFam" id="3.30.300.20:FF:000002">
    <property type="entry name" value="Transcription termination/antitermination protein NusA"/>
    <property type="match status" value="1"/>
</dbReference>
<dbReference type="Pfam" id="PF26594">
    <property type="entry name" value="KH_NusA_2nd"/>
    <property type="match status" value="1"/>
</dbReference>
<dbReference type="SMART" id="SM00322">
    <property type="entry name" value="KH"/>
    <property type="match status" value="2"/>
</dbReference>
<dbReference type="STRING" id="1544798.LH29_17560"/>
<dbReference type="InterPro" id="IPR012340">
    <property type="entry name" value="NA-bd_OB-fold"/>
</dbReference>
<comment type="similarity">
    <text evidence="7">Belongs to the NusA family.</text>
</comment>
<dbReference type="PROSITE" id="PS50126">
    <property type="entry name" value="S1"/>
    <property type="match status" value="1"/>
</dbReference>
<dbReference type="Pfam" id="PF08529">
    <property type="entry name" value="NusA_N"/>
    <property type="match status" value="1"/>
</dbReference>
<reference evidence="9 10" key="1">
    <citation type="submission" date="2014-09" db="EMBL/GenBank/DDBJ databases">
        <title>Draft Genome Sequence of Draconibacterium sp. JN14CK-3.</title>
        <authorList>
            <person name="Dong C."/>
            <person name="Lai Q."/>
            <person name="Shao Z."/>
        </authorList>
    </citation>
    <scope>NUCLEOTIDE SEQUENCE [LARGE SCALE GENOMIC DNA]</scope>
    <source>
        <strain evidence="9 10">JN14CK-3</strain>
    </source>
</reference>
<comment type="subcellular location">
    <subcellularLocation>
        <location evidence="7">Cytoplasm</location>
    </subcellularLocation>
</comment>
<dbReference type="GO" id="GO:0003700">
    <property type="term" value="F:DNA-binding transcription factor activity"/>
    <property type="evidence" value="ECO:0007669"/>
    <property type="project" value="InterPro"/>
</dbReference>
<evidence type="ECO:0000256" key="3">
    <source>
        <dbReference type="ARBA" id="ARBA00022814"/>
    </source>
</evidence>
<keyword evidence="5 7" id="KW-0805">Transcription regulation</keyword>
<dbReference type="SMART" id="SM00316">
    <property type="entry name" value="S1"/>
    <property type="match status" value="1"/>
</dbReference>
<dbReference type="InterPro" id="IPR015946">
    <property type="entry name" value="KH_dom-like_a/b"/>
</dbReference>
<keyword evidence="1 7" id="KW-0806">Transcription termination</keyword>
<dbReference type="RefSeq" id="WP_045031844.1">
    <property type="nucleotide sequence ID" value="NZ_CAJXKZ010000004.1"/>
</dbReference>
<dbReference type="GO" id="GO:0003746">
    <property type="term" value="F:translation elongation factor activity"/>
    <property type="evidence" value="ECO:0007669"/>
    <property type="project" value="UniProtKB-KW"/>
</dbReference>
<dbReference type="SUPFAM" id="SSF50249">
    <property type="entry name" value="Nucleic acid-binding proteins"/>
    <property type="match status" value="1"/>
</dbReference>
<protein>
    <recommendedName>
        <fullName evidence="7">Transcription termination/antitermination protein NusA</fullName>
    </recommendedName>
</protein>
<dbReference type="AlphaFoldDB" id="A0A0D8JBH7"/>
<gene>
    <name evidence="7" type="primary">nusA</name>
    <name evidence="9" type="ORF">LH29_17560</name>
</gene>
<dbReference type="GO" id="GO:0031564">
    <property type="term" value="P:transcription antitermination"/>
    <property type="evidence" value="ECO:0007669"/>
    <property type="project" value="UniProtKB-UniRule"/>
</dbReference>
<dbReference type="CDD" id="cd04455">
    <property type="entry name" value="S1_NusA"/>
    <property type="match status" value="1"/>
</dbReference>
<accession>A0A0D8JBH7</accession>
<evidence type="ECO:0000256" key="1">
    <source>
        <dbReference type="ARBA" id="ARBA00022472"/>
    </source>
</evidence>
<keyword evidence="9" id="KW-0251">Elongation factor</keyword>
<evidence type="ECO:0000256" key="2">
    <source>
        <dbReference type="ARBA" id="ARBA00022490"/>
    </source>
</evidence>
<dbReference type="PANTHER" id="PTHR22648:SF0">
    <property type="entry name" value="TRANSCRIPTION TERMINATION_ANTITERMINATION PROTEIN NUSA"/>
    <property type="match status" value="1"/>
</dbReference>
<dbReference type="PATRIC" id="fig|1544798.3.peg.3678"/>
<evidence type="ECO:0000313" key="10">
    <source>
        <dbReference type="Proteomes" id="UP000032544"/>
    </source>
</evidence>
<dbReference type="HAMAP" id="MF_00945_B">
    <property type="entry name" value="NusA_B"/>
    <property type="match status" value="1"/>
</dbReference>
<dbReference type="FunFam" id="3.30.300.20:FF:000013">
    <property type="entry name" value="Transcription termination/antitermination protein NusA"/>
    <property type="match status" value="1"/>
</dbReference>
<evidence type="ECO:0000256" key="4">
    <source>
        <dbReference type="ARBA" id="ARBA00022884"/>
    </source>
</evidence>
<dbReference type="CDD" id="cd02134">
    <property type="entry name" value="KH-II_NusA_rpt1"/>
    <property type="match status" value="1"/>
</dbReference>
<evidence type="ECO:0000313" key="9">
    <source>
        <dbReference type="EMBL" id="KJF43173.1"/>
    </source>
</evidence>
<dbReference type="InterPro" id="IPR036555">
    <property type="entry name" value="NusA_N_sf"/>
</dbReference>
<organism evidence="9 10">
    <name type="scientific">Draconibacterium sediminis</name>
    <dbReference type="NCBI Taxonomy" id="1544798"/>
    <lineage>
        <taxon>Bacteria</taxon>
        <taxon>Pseudomonadati</taxon>
        <taxon>Bacteroidota</taxon>
        <taxon>Bacteroidia</taxon>
        <taxon>Marinilabiliales</taxon>
        <taxon>Prolixibacteraceae</taxon>
        <taxon>Draconibacterium</taxon>
    </lineage>
</organism>
<keyword evidence="2 7" id="KW-0963">Cytoplasm</keyword>
<evidence type="ECO:0000259" key="8">
    <source>
        <dbReference type="PROSITE" id="PS50126"/>
    </source>
</evidence>
<evidence type="ECO:0000256" key="5">
    <source>
        <dbReference type="ARBA" id="ARBA00023015"/>
    </source>
</evidence>
<keyword evidence="6 7" id="KW-0804">Transcription</keyword>
<dbReference type="NCBIfam" id="TIGR01953">
    <property type="entry name" value="NusA"/>
    <property type="match status" value="1"/>
</dbReference>
<name>A0A0D8JBH7_9BACT</name>
<dbReference type="Gene3D" id="3.30.1480.10">
    <property type="entry name" value="NusA, N-terminal domain"/>
    <property type="match status" value="1"/>
</dbReference>
<dbReference type="OrthoDB" id="9807233at2"/>
<dbReference type="InterPro" id="IPR013735">
    <property type="entry name" value="TF_NusA_N"/>
</dbReference>
<dbReference type="InterPro" id="IPR003029">
    <property type="entry name" value="S1_domain"/>
</dbReference>
<dbReference type="InterPro" id="IPR030842">
    <property type="entry name" value="TF_NusA_bacterial"/>
</dbReference>
<feature type="domain" description="S1 motif" evidence="8">
    <location>
        <begin position="138"/>
        <end position="203"/>
    </location>
</feature>
<dbReference type="SUPFAM" id="SSF54814">
    <property type="entry name" value="Prokaryotic type KH domain (KH-domain type II)"/>
    <property type="match status" value="2"/>
</dbReference>
<dbReference type="Proteomes" id="UP000032544">
    <property type="component" value="Unassembled WGS sequence"/>
</dbReference>
<dbReference type="InterPro" id="IPR058582">
    <property type="entry name" value="KH_NusA_2nd"/>
</dbReference>
<keyword evidence="3 7" id="KW-0889">Transcription antitermination</keyword>
<sequence>MENINLIDTFAEFKELKNIDRVTMMSVLEDVFRSVLIRQYGTDENFDVIINIDKGDFEIWRNREVVADDEIEDPNLQITLSDALKIDDDYEVGEEVTDEVKLADFGRRAILNLRQNLASKILELEKDHIYGKYKNKIGDIVTGEVYQVWKKEILILDDEGNELILPKSEQIPSDYFRKGDNVRAIVYKVELRNNNPLIILSRTAPAFLERLFELEIPEIFDGLITIKKIVRVPGERAKVAVESYDERIDPVGACVGMKGSRIHGIVRELRNENIDVINYSSNLQLFIKRALNPAKINSIKILEDDKKAEVYLKPEEVSLAIGKGGLNIRLASQLTGYEIDVYREMEEDDEDVNLDEFADEIESWVIDALKGIGCDTAKNVLNIPRAELIKRTDLEDETIDEVLKILSSEFE</sequence>
<dbReference type="InterPro" id="IPR025249">
    <property type="entry name" value="TF_NusA_KH_1st"/>
</dbReference>
<keyword evidence="10" id="KW-1185">Reference proteome</keyword>
<dbReference type="Pfam" id="PF13184">
    <property type="entry name" value="KH_NusA_1st"/>
    <property type="match status" value="1"/>
</dbReference>
<dbReference type="SUPFAM" id="SSF69705">
    <property type="entry name" value="Transcription factor NusA, N-terminal domain"/>
    <property type="match status" value="1"/>
</dbReference>
<dbReference type="GO" id="GO:0006353">
    <property type="term" value="P:DNA-templated transcription termination"/>
    <property type="evidence" value="ECO:0007669"/>
    <property type="project" value="UniProtKB-UniRule"/>
</dbReference>
<keyword evidence="9" id="KW-0648">Protein biosynthesis</keyword>
<dbReference type="InterPro" id="IPR009019">
    <property type="entry name" value="KH_sf_prok-type"/>
</dbReference>
<comment type="caution">
    <text evidence="9">The sequence shown here is derived from an EMBL/GenBank/DDBJ whole genome shotgun (WGS) entry which is preliminary data.</text>
</comment>
<dbReference type="Gene3D" id="3.30.300.20">
    <property type="match status" value="2"/>
</dbReference>
<dbReference type="Gene3D" id="2.40.50.140">
    <property type="entry name" value="Nucleic acid-binding proteins"/>
    <property type="match status" value="1"/>
</dbReference>
<evidence type="ECO:0000256" key="6">
    <source>
        <dbReference type="ARBA" id="ARBA00023163"/>
    </source>
</evidence>
<evidence type="ECO:0000256" key="7">
    <source>
        <dbReference type="HAMAP-Rule" id="MF_00945"/>
    </source>
</evidence>
<comment type="function">
    <text evidence="7">Participates in both transcription termination and antitermination.</text>
</comment>
<dbReference type="GO" id="GO:0003723">
    <property type="term" value="F:RNA binding"/>
    <property type="evidence" value="ECO:0007669"/>
    <property type="project" value="UniProtKB-UniRule"/>
</dbReference>
<dbReference type="EMBL" id="JRHC01000004">
    <property type="protein sequence ID" value="KJF43173.1"/>
    <property type="molecule type" value="Genomic_DNA"/>
</dbReference>
<dbReference type="PANTHER" id="PTHR22648">
    <property type="entry name" value="TRANSCRIPTION TERMINATION FACTOR NUSA"/>
    <property type="match status" value="1"/>
</dbReference>